<keyword evidence="7" id="KW-0067">ATP-binding</keyword>
<dbReference type="GO" id="GO:0071555">
    <property type="term" value="P:cell wall organization"/>
    <property type="evidence" value="ECO:0007669"/>
    <property type="project" value="UniProtKB-KW"/>
</dbReference>
<evidence type="ECO:0000259" key="9">
    <source>
        <dbReference type="Pfam" id="PF01225"/>
    </source>
</evidence>
<feature type="binding site" evidence="7">
    <location>
        <begin position="161"/>
        <end position="162"/>
    </location>
    <ligand>
        <name>UDP-N-acetyl-alpha-D-muramoyl-L-alanyl-D-glutamate</name>
        <dbReference type="ChEBI" id="CHEBI:83900"/>
    </ligand>
</feature>
<protein>
    <recommendedName>
        <fullName evidence="7">UDP-N-acetylmuramoyl-L-alanyl-D-glutamate--2,6-diaminopimelate ligase</fullName>
        <ecNumber evidence="7">6.3.2.13</ecNumber>
    </recommendedName>
    <alternativeName>
        <fullName evidence="7">Meso-A2pm-adding enzyme</fullName>
    </alternativeName>
    <alternativeName>
        <fullName evidence="7">Meso-diaminopimelate-adding enzyme</fullName>
    </alternativeName>
    <alternativeName>
        <fullName evidence="7">UDP-MurNAc-L-Ala-D-Glu:meso-diaminopimelate ligase</fullName>
    </alternativeName>
    <alternativeName>
        <fullName evidence="7">UDP-MurNAc-tripeptide synthetase</fullName>
    </alternativeName>
    <alternativeName>
        <fullName evidence="7">UDP-N-acetylmuramyl-tripeptide synthetase</fullName>
    </alternativeName>
</protein>
<dbReference type="SUPFAM" id="SSF63418">
    <property type="entry name" value="MurE/MurF N-terminal domain"/>
    <property type="match status" value="1"/>
</dbReference>
<dbReference type="EC" id="6.3.2.13" evidence="7"/>
<dbReference type="Gene3D" id="3.90.190.20">
    <property type="entry name" value="Mur ligase, C-terminal domain"/>
    <property type="match status" value="1"/>
</dbReference>
<dbReference type="SUPFAM" id="SSF53244">
    <property type="entry name" value="MurD-like peptide ligases, peptide-binding domain"/>
    <property type="match status" value="1"/>
</dbReference>
<dbReference type="GO" id="GO:0009252">
    <property type="term" value="P:peptidoglycan biosynthetic process"/>
    <property type="evidence" value="ECO:0007669"/>
    <property type="project" value="UniProtKB-UniRule"/>
</dbReference>
<dbReference type="EMBL" id="CP043869">
    <property type="protein sequence ID" value="QEQ98326.1"/>
    <property type="molecule type" value="Genomic_DNA"/>
</dbReference>
<dbReference type="GO" id="GO:0008360">
    <property type="term" value="P:regulation of cell shape"/>
    <property type="evidence" value="ECO:0007669"/>
    <property type="project" value="UniProtKB-KW"/>
</dbReference>
<feature type="binding site" evidence="7">
    <location>
        <position position="34"/>
    </location>
    <ligand>
        <name>UDP-N-acetyl-alpha-D-muramoyl-L-alanyl-D-glutamate</name>
        <dbReference type="ChEBI" id="CHEBI:83900"/>
    </ligand>
</feature>
<comment type="pathway">
    <text evidence="7 8">Cell wall biogenesis; peptidoglycan biosynthesis.</text>
</comment>
<gene>
    <name evidence="7" type="primary">murE</name>
    <name evidence="12" type="ORF">F0U83_04495</name>
</gene>
<comment type="cofactor">
    <cofactor evidence="7">
        <name>Mg(2+)</name>
        <dbReference type="ChEBI" id="CHEBI:18420"/>
    </cofactor>
</comment>
<evidence type="ECO:0000256" key="7">
    <source>
        <dbReference type="HAMAP-Rule" id="MF_00208"/>
    </source>
</evidence>
<dbReference type="NCBIfam" id="NF001126">
    <property type="entry name" value="PRK00139.1-4"/>
    <property type="match status" value="1"/>
</dbReference>
<feature type="binding site" evidence="7">
    <location>
        <position position="194"/>
    </location>
    <ligand>
        <name>UDP-N-acetyl-alpha-D-muramoyl-L-alanyl-D-glutamate</name>
        <dbReference type="ChEBI" id="CHEBI:83900"/>
    </ligand>
</feature>
<dbReference type="Proteomes" id="UP000324760">
    <property type="component" value="Chromosome"/>
</dbReference>
<keyword evidence="7" id="KW-0460">Magnesium</keyword>
<feature type="domain" description="Mur ligase C-terminal" evidence="10">
    <location>
        <begin position="341"/>
        <end position="467"/>
    </location>
</feature>
<feature type="binding site" evidence="7">
    <location>
        <position position="390"/>
    </location>
    <ligand>
        <name>meso-2,6-diaminopimelate</name>
        <dbReference type="ChEBI" id="CHEBI:57791"/>
    </ligand>
</feature>
<dbReference type="InterPro" id="IPR013221">
    <property type="entry name" value="Mur_ligase_cen"/>
</dbReference>
<feature type="binding site" evidence="7">
    <location>
        <position position="469"/>
    </location>
    <ligand>
        <name>meso-2,6-diaminopimelate</name>
        <dbReference type="ChEBI" id="CHEBI:57791"/>
    </ligand>
</feature>
<dbReference type="Pfam" id="PF02875">
    <property type="entry name" value="Mur_ligase_C"/>
    <property type="match status" value="1"/>
</dbReference>
<evidence type="ECO:0000259" key="10">
    <source>
        <dbReference type="Pfam" id="PF02875"/>
    </source>
</evidence>
<dbReference type="InterPro" id="IPR035911">
    <property type="entry name" value="MurE/MurF_N"/>
</dbReference>
<feature type="domain" description="Mur ligase central" evidence="11">
    <location>
        <begin position="117"/>
        <end position="316"/>
    </location>
</feature>
<feature type="binding site" evidence="7">
    <location>
        <begin position="119"/>
        <end position="125"/>
    </location>
    <ligand>
        <name>ATP</name>
        <dbReference type="ChEBI" id="CHEBI:30616"/>
    </ligand>
</feature>
<keyword evidence="7" id="KW-0963">Cytoplasm</keyword>
<sequence>MMQPFNAKTLQELTIAGADDVSANLLVKGICSDSRQVKSGDLFVARDGVAHRGIDFIAQAAKAGAVAAIVDQHSYPDLESFSFSIPVFKVRNLAQKVSGFAAQMLDNPSSRMTVIGITGTNGKTSCAHYVAQALNALGIRTAIIGTVGNGFPEALEQATHTTPDAIRLQQLLAALEAQGAKAVVMEVSSHALDQGRVAGVMFDVVAMTNLSRDHLDYHGSMDAYAHAKARLFTEFDVKQRVLNLDDDYVKSLAEKLQKASKETVTFSLHTQADVYATSCLLSREGIQLSVNAKGEEHVINLPVIGAFNASNILLMLSVLRSLDVPFMDIVGVASQISAVPGRMEVFAKEGMPTVVVDYAHTPDALEKALQAAREHCQATLWVVFGCGGDRDIGKRAEMARAAEAFADKVVVTSDNPRTESPEEIIDMIISGFKQPAEVTQCADREEAILWALGQAGKNDLVVIAGKGHEDYQEIMNVKYPFSDKAVVMGYQQREAHL</sequence>
<keyword evidence="7" id="KW-0547">Nucleotide-binding</keyword>
<dbReference type="OrthoDB" id="9800958at2"/>
<dbReference type="HAMAP" id="MF_00208">
    <property type="entry name" value="MurE"/>
    <property type="match status" value="1"/>
</dbReference>
<evidence type="ECO:0000256" key="3">
    <source>
        <dbReference type="ARBA" id="ARBA00022960"/>
    </source>
</evidence>
<dbReference type="Pfam" id="PF08245">
    <property type="entry name" value="Mur_ligase_M"/>
    <property type="match status" value="1"/>
</dbReference>
<dbReference type="InterPro" id="IPR000713">
    <property type="entry name" value="Mur_ligase_N"/>
</dbReference>
<dbReference type="InterPro" id="IPR004101">
    <property type="entry name" value="Mur_ligase_C"/>
</dbReference>
<dbReference type="Gene3D" id="3.40.1390.10">
    <property type="entry name" value="MurE/MurF, N-terminal domain"/>
    <property type="match status" value="1"/>
</dbReference>
<comment type="PTM">
    <text evidence="7">Carboxylation is probably crucial for Mg(2+) binding and, consequently, for the gamma-phosphate positioning of ATP.</text>
</comment>
<evidence type="ECO:0000313" key="12">
    <source>
        <dbReference type="EMBL" id="QEQ98326.1"/>
    </source>
</evidence>
<comment type="similarity">
    <text evidence="1 7">Belongs to the MurCDEF family. MurE subfamily.</text>
</comment>
<dbReference type="NCBIfam" id="TIGR01085">
    <property type="entry name" value="murE"/>
    <property type="match status" value="1"/>
</dbReference>
<feature type="binding site" evidence="7">
    <location>
        <position position="465"/>
    </location>
    <ligand>
        <name>meso-2,6-diaminopimelate</name>
        <dbReference type="ChEBI" id="CHEBI:57791"/>
    </ligand>
</feature>
<feature type="short sequence motif" description="Meso-diaminopimelate recognition motif" evidence="7">
    <location>
        <begin position="414"/>
        <end position="417"/>
    </location>
</feature>
<feature type="binding site" evidence="7">
    <location>
        <position position="188"/>
    </location>
    <ligand>
        <name>UDP-N-acetyl-alpha-D-muramoyl-L-alanyl-D-glutamate</name>
        <dbReference type="ChEBI" id="CHEBI:83900"/>
    </ligand>
</feature>
<feature type="binding site" evidence="7">
    <location>
        <position position="196"/>
    </location>
    <ligand>
        <name>UDP-N-acetyl-alpha-D-muramoyl-L-alanyl-D-glutamate</name>
        <dbReference type="ChEBI" id="CHEBI:83900"/>
    </ligand>
</feature>
<dbReference type="Pfam" id="PF01225">
    <property type="entry name" value="Mur_ligase"/>
    <property type="match status" value="1"/>
</dbReference>
<feature type="binding site" evidence="7">
    <location>
        <begin position="414"/>
        <end position="417"/>
    </location>
    <ligand>
        <name>meso-2,6-diaminopimelate</name>
        <dbReference type="ChEBI" id="CHEBI:57791"/>
    </ligand>
</feature>
<dbReference type="PANTHER" id="PTHR23135:SF4">
    <property type="entry name" value="UDP-N-ACETYLMURAMOYL-L-ALANYL-D-GLUTAMATE--2,6-DIAMINOPIMELATE LIGASE MURE HOMOLOG, CHLOROPLASTIC"/>
    <property type="match status" value="1"/>
</dbReference>
<proteinExistence type="inferred from homology"/>
<evidence type="ECO:0000313" key="13">
    <source>
        <dbReference type="Proteomes" id="UP000324760"/>
    </source>
</evidence>
<keyword evidence="3 7" id="KW-0133">Cell shape</keyword>
<feature type="modified residue" description="N6-carboxylysine" evidence="7">
    <location>
        <position position="228"/>
    </location>
</feature>
<dbReference type="KEGG" id="ncu:F0U83_04495"/>
<dbReference type="GO" id="GO:0051301">
    <property type="term" value="P:cell division"/>
    <property type="evidence" value="ECO:0007669"/>
    <property type="project" value="UniProtKB-KW"/>
</dbReference>
<evidence type="ECO:0000256" key="6">
    <source>
        <dbReference type="ARBA" id="ARBA00023316"/>
    </source>
</evidence>
<keyword evidence="13" id="KW-1185">Reference proteome</keyword>
<dbReference type="GO" id="GO:0005737">
    <property type="term" value="C:cytoplasm"/>
    <property type="evidence" value="ECO:0007669"/>
    <property type="project" value="UniProtKB-SubCell"/>
</dbReference>
<evidence type="ECO:0000259" key="11">
    <source>
        <dbReference type="Pfam" id="PF08245"/>
    </source>
</evidence>
<comment type="caution">
    <text evidence="7">Lacks conserved residue(s) required for the propagation of feature annotation.</text>
</comment>
<dbReference type="PANTHER" id="PTHR23135">
    <property type="entry name" value="MUR LIGASE FAMILY MEMBER"/>
    <property type="match status" value="1"/>
</dbReference>
<dbReference type="InterPro" id="IPR005761">
    <property type="entry name" value="UDP-N-AcMur-Glu-dNH2Pim_ligase"/>
</dbReference>
<dbReference type="GO" id="GO:0005524">
    <property type="term" value="F:ATP binding"/>
    <property type="evidence" value="ECO:0007669"/>
    <property type="project" value="UniProtKB-UniRule"/>
</dbReference>
<reference evidence="12 13" key="1">
    <citation type="journal article" date="2019" name="Biochem. Eng. J.">
        <title>Metabolic engineering of the marine bacteria Neptunomonas concharum for the production of acetoin and meso-2,3-butanediol from acetate.</title>
        <authorList>
            <person name="Li W."/>
            <person name="Pu N."/>
            <person name="Liu C.-X."/>
            <person name="Yuan Q.-P."/>
            <person name="Li Z.-J."/>
        </authorList>
    </citation>
    <scope>NUCLEOTIDE SEQUENCE [LARGE SCALE GENOMIC DNA]</scope>
    <source>
        <strain evidence="12 13">JCM17730</strain>
    </source>
</reference>
<comment type="function">
    <text evidence="7">Catalyzes the addition of meso-diaminopimelic acid to the nucleotide precursor UDP-N-acetylmuramoyl-L-alanyl-D-glutamate (UMAG) in the biosynthesis of bacterial cell-wall peptidoglycan.</text>
</comment>
<dbReference type="InterPro" id="IPR036615">
    <property type="entry name" value="Mur_ligase_C_dom_sf"/>
</dbReference>
<evidence type="ECO:0000256" key="8">
    <source>
        <dbReference type="RuleBase" id="RU004135"/>
    </source>
</evidence>
<dbReference type="UniPathway" id="UPA00219"/>
<evidence type="ECO:0000256" key="1">
    <source>
        <dbReference type="ARBA" id="ARBA00005898"/>
    </source>
</evidence>
<dbReference type="InterPro" id="IPR036565">
    <property type="entry name" value="Mur-like_cat_sf"/>
</dbReference>
<keyword evidence="2 7" id="KW-0132">Cell division</keyword>
<evidence type="ECO:0000256" key="4">
    <source>
        <dbReference type="ARBA" id="ARBA00022984"/>
    </source>
</evidence>
<dbReference type="SUPFAM" id="SSF53623">
    <property type="entry name" value="MurD-like peptide ligases, catalytic domain"/>
    <property type="match status" value="1"/>
</dbReference>
<organism evidence="12 13">
    <name type="scientific">Neptunomonas concharum</name>
    <dbReference type="NCBI Taxonomy" id="1031538"/>
    <lineage>
        <taxon>Bacteria</taxon>
        <taxon>Pseudomonadati</taxon>
        <taxon>Pseudomonadota</taxon>
        <taxon>Gammaproteobacteria</taxon>
        <taxon>Oceanospirillales</taxon>
        <taxon>Oceanospirillaceae</taxon>
        <taxon>Neptunomonas</taxon>
    </lineage>
</organism>
<dbReference type="GO" id="GO:0008765">
    <property type="term" value="F:UDP-N-acetylmuramoylalanyl-D-glutamate-2,6-diaminopimelate ligase activity"/>
    <property type="evidence" value="ECO:0007669"/>
    <property type="project" value="UniProtKB-UniRule"/>
</dbReference>
<dbReference type="Gene3D" id="3.40.1190.10">
    <property type="entry name" value="Mur-like, catalytic domain"/>
    <property type="match status" value="1"/>
</dbReference>
<name>A0A5P1RGY4_9GAMM</name>
<dbReference type="AlphaFoldDB" id="A0A5P1RGY4"/>
<keyword evidence="7 12" id="KW-0436">Ligase</keyword>
<comment type="catalytic activity">
    <reaction evidence="7">
        <text>UDP-N-acetyl-alpha-D-muramoyl-L-alanyl-D-glutamate + meso-2,6-diaminopimelate + ATP = UDP-N-acetyl-alpha-D-muramoyl-L-alanyl-gamma-D-glutamyl-meso-2,6-diaminopimelate + ADP + phosphate + H(+)</text>
        <dbReference type="Rhea" id="RHEA:23676"/>
        <dbReference type="ChEBI" id="CHEBI:15378"/>
        <dbReference type="ChEBI" id="CHEBI:30616"/>
        <dbReference type="ChEBI" id="CHEBI:43474"/>
        <dbReference type="ChEBI" id="CHEBI:57791"/>
        <dbReference type="ChEBI" id="CHEBI:83900"/>
        <dbReference type="ChEBI" id="CHEBI:83905"/>
        <dbReference type="ChEBI" id="CHEBI:456216"/>
        <dbReference type="EC" id="6.3.2.13"/>
    </reaction>
</comment>
<keyword evidence="5 7" id="KW-0131">Cell cycle</keyword>
<evidence type="ECO:0000256" key="5">
    <source>
        <dbReference type="ARBA" id="ARBA00023306"/>
    </source>
</evidence>
<dbReference type="NCBIfam" id="NF001124">
    <property type="entry name" value="PRK00139.1-2"/>
    <property type="match status" value="1"/>
</dbReference>
<keyword evidence="6 7" id="KW-0961">Cell wall biogenesis/degradation</keyword>
<comment type="subcellular location">
    <subcellularLocation>
        <location evidence="7 8">Cytoplasm</location>
    </subcellularLocation>
</comment>
<dbReference type="GO" id="GO:0000287">
    <property type="term" value="F:magnesium ion binding"/>
    <property type="evidence" value="ECO:0007669"/>
    <property type="project" value="UniProtKB-UniRule"/>
</dbReference>
<accession>A0A5P1RGY4</accession>
<evidence type="ECO:0000256" key="2">
    <source>
        <dbReference type="ARBA" id="ARBA00022618"/>
    </source>
</evidence>
<keyword evidence="4 7" id="KW-0573">Peptidoglycan synthesis</keyword>
<feature type="domain" description="Mur ligase N-terminal catalytic" evidence="9">
    <location>
        <begin position="27"/>
        <end position="74"/>
    </location>
</feature>